<evidence type="ECO:0000256" key="1">
    <source>
        <dbReference type="SAM" id="MobiDB-lite"/>
    </source>
</evidence>
<feature type="compositionally biased region" description="Basic and acidic residues" evidence="1">
    <location>
        <begin position="25"/>
        <end position="48"/>
    </location>
</feature>
<feature type="region of interest" description="Disordered" evidence="1">
    <location>
        <begin position="1"/>
        <end position="116"/>
    </location>
</feature>
<evidence type="ECO:0000313" key="2">
    <source>
        <dbReference type="EMBL" id="KAG2307142.1"/>
    </source>
</evidence>
<dbReference type="EMBL" id="JAAMPC010000006">
    <property type="protein sequence ID" value="KAG2307142.1"/>
    <property type="molecule type" value="Genomic_DNA"/>
</dbReference>
<reference evidence="2 3" key="1">
    <citation type="submission" date="2020-02" db="EMBL/GenBank/DDBJ databases">
        <authorList>
            <person name="Ma Q."/>
            <person name="Huang Y."/>
            <person name="Song X."/>
            <person name="Pei D."/>
        </authorList>
    </citation>
    <scope>NUCLEOTIDE SEQUENCE [LARGE SCALE GENOMIC DNA]</scope>
    <source>
        <strain evidence="2">Sxm20200214</strain>
        <tissue evidence="2">Leaf</tissue>
    </source>
</reference>
<dbReference type="Proteomes" id="UP000886595">
    <property type="component" value="Unassembled WGS sequence"/>
</dbReference>
<organism evidence="2 3">
    <name type="scientific">Brassica carinata</name>
    <name type="common">Ethiopian mustard</name>
    <name type="synonym">Abyssinian cabbage</name>
    <dbReference type="NCBI Taxonomy" id="52824"/>
    <lineage>
        <taxon>Eukaryota</taxon>
        <taxon>Viridiplantae</taxon>
        <taxon>Streptophyta</taxon>
        <taxon>Embryophyta</taxon>
        <taxon>Tracheophyta</taxon>
        <taxon>Spermatophyta</taxon>
        <taxon>Magnoliopsida</taxon>
        <taxon>eudicotyledons</taxon>
        <taxon>Gunneridae</taxon>
        <taxon>Pentapetalae</taxon>
        <taxon>rosids</taxon>
        <taxon>malvids</taxon>
        <taxon>Brassicales</taxon>
        <taxon>Brassicaceae</taxon>
        <taxon>Brassiceae</taxon>
        <taxon>Brassica</taxon>
    </lineage>
</organism>
<protein>
    <submittedName>
        <fullName evidence="2">Uncharacterized protein</fullName>
    </submittedName>
</protein>
<dbReference type="AlphaFoldDB" id="A0A8X7V9D5"/>
<feature type="compositionally biased region" description="Polar residues" evidence="1">
    <location>
        <begin position="84"/>
        <end position="93"/>
    </location>
</feature>
<comment type="caution">
    <text evidence="2">The sequence shown here is derived from an EMBL/GenBank/DDBJ whole genome shotgun (WGS) entry which is preliminary data.</text>
</comment>
<feature type="compositionally biased region" description="Basic and acidic residues" evidence="1">
    <location>
        <begin position="106"/>
        <end position="116"/>
    </location>
</feature>
<evidence type="ECO:0000313" key="3">
    <source>
        <dbReference type="Proteomes" id="UP000886595"/>
    </source>
</evidence>
<gene>
    <name evidence="2" type="ORF">Bca52824_026890</name>
</gene>
<proteinExistence type="predicted"/>
<sequence length="116" mass="12859">MLPQIPSRGSIDVLSPNKKRKRAKSLKEVRADPSEDEREAARMPREPRDDDEMEDNREDIHVENSKGLSGKGSSGGELRPPSEATRQTVNGTPDISKLMFPNKFSESARADADVNV</sequence>
<name>A0A8X7V9D5_BRACI</name>
<keyword evidence="3" id="KW-1185">Reference proteome</keyword>
<accession>A0A8X7V9D5</accession>